<accession>V6IX94</accession>
<comment type="caution">
    <text evidence="3">The sequence shown here is derived from an EMBL/GenBank/DDBJ whole genome shotgun (WGS) entry which is preliminary data.</text>
</comment>
<sequence length="386" mass="44166">MENIHVVVGAGMWKQDGLRYRRHRLADFLASQPETHQVFWVCPSPSQASDTRVGTSGTIEQWAIKDLLPQKWFRFGRYVQLLHKQKLESFVRRIQPLSGQYHFYLWYTFPGFPVLSEMFHWDKVIYDCSDLWAAPISGRMSLAGKTRRQLILNAEKHIVNRADQIFCTSDFLHLQTDLKLPAEKRNRVLTFENGVDYDLFATNEHIPADFSDYAGKTVLGYIGGIKPKLDFSLIDAVARKKPDWQILLVGPDGTNGDPTFARLLERNNVKWVGGVSPKEVPQYMRLITIGMMPYKSSPYNDAVFPLKLFEFLAAGISVVGVHLPSTKKYEEASVYTCLDSGDPEQLIRVFEQMEHGNDNQTAVGRRKALARSKDWPTIFTQMMEAL</sequence>
<reference evidence="3 4" key="1">
    <citation type="journal article" date="2013" name="Genome Announc.">
        <title>Genome Sequence of Sporolactobacillus laevolacticus DSM442, an Efficient Polymer-Grade D-Lactate Producer from Agricultural Waste Cottonseed as a Nitrogen Source.</title>
        <authorList>
            <person name="Wang H."/>
            <person name="Wang L."/>
            <person name="Ju J."/>
            <person name="Yu B."/>
            <person name="Ma Y."/>
        </authorList>
    </citation>
    <scope>NUCLEOTIDE SEQUENCE [LARGE SCALE GENOMIC DNA]</scope>
    <source>
        <strain evidence="3 4">DSM 442</strain>
    </source>
</reference>
<dbReference type="Proteomes" id="UP000018296">
    <property type="component" value="Unassembled WGS sequence"/>
</dbReference>
<proteinExistence type="predicted"/>
<dbReference type="PANTHER" id="PTHR12526:SF629">
    <property type="entry name" value="TEICHURONIC ACID BIOSYNTHESIS GLYCOSYLTRANSFERASE TUAH-RELATED"/>
    <property type="match status" value="1"/>
</dbReference>
<keyword evidence="1" id="KW-0328">Glycosyltransferase</keyword>
<dbReference type="PATRIC" id="fig|1395513.3.peg.2763"/>
<dbReference type="Gene3D" id="3.40.50.2000">
    <property type="entry name" value="Glycogen Phosphorylase B"/>
    <property type="match status" value="1"/>
</dbReference>
<evidence type="ECO:0000313" key="3">
    <source>
        <dbReference type="EMBL" id="EST11241.1"/>
    </source>
</evidence>
<dbReference type="Pfam" id="PF13692">
    <property type="entry name" value="Glyco_trans_1_4"/>
    <property type="match status" value="1"/>
</dbReference>
<dbReference type="SUPFAM" id="SSF53756">
    <property type="entry name" value="UDP-Glycosyltransferase/glycogen phosphorylase"/>
    <property type="match status" value="1"/>
</dbReference>
<evidence type="ECO:0000256" key="1">
    <source>
        <dbReference type="ARBA" id="ARBA00022676"/>
    </source>
</evidence>
<evidence type="ECO:0000313" key="4">
    <source>
        <dbReference type="Proteomes" id="UP000018296"/>
    </source>
</evidence>
<keyword evidence="4" id="KW-1185">Reference proteome</keyword>
<dbReference type="NCBIfam" id="NF047676">
    <property type="entry name" value="TeichurnBiosyTuaH"/>
    <property type="match status" value="1"/>
</dbReference>
<organism evidence="3 4">
    <name type="scientific">Sporolactobacillus laevolacticus DSM 442</name>
    <dbReference type="NCBI Taxonomy" id="1395513"/>
    <lineage>
        <taxon>Bacteria</taxon>
        <taxon>Bacillati</taxon>
        <taxon>Bacillota</taxon>
        <taxon>Bacilli</taxon>
        <taxon>Bacillales</taxon>
        <taxon>Sporolactobacillaceae</taxon>
        <taxon>Sporolactobacillus</taxon>
    </lineage>
</organism>
<evidence type="ECO:0000256" key="2">
    <source>
        <dbReference type="ARBA" id="ARBA00022679"/>
    </source>
</evidence>
<dbReference type="PANTHER" id="PTHR12526">
    <property type="entry name" value="GLYCOSYLTRANSFERASE"/>
    <property type="match status" value="1"/>
</dbReference>
<name>V6IX94_9BACL</name>
<dbReference type="GO" id="GO:0016757">
    <property type="term" value="F:glycosyltransferase activity"/>
    <property type="evidence" value="ECO:0007669"/>
    <property type="project" value="UniProtKB-KW"/>
</dbReference>
<gene>
    <name evidence="3" type="ORF">P343_13630</name>
</gene>
<dbReference type="STRING" id="1395513.P343_13630"/>
<protein>
    <submittedName>
        <fullName evidence="3">Teichuronic acid biosynthesis glycosyltransferase tuaH</fullName>
    </submittedName>
</protein>
<dbReference type="AlphaFoldDB" id="V6IX94"/>
<dbReference type="eggNOG" id="COG0438">
    <property type="taxonomic scope" value="Bacteria"/>
</dbReference>
<keyword evidence="2 3" id="KW-0808">Transferase</keyword>
<dbReference type="EMBL" id="AWTC01000013">
    <property type="protein sequence ID" value="EST11241.1"/>
    <property type="molecule type" value="Genomic_DNA"/>
</dbReference>